<sequence length="47" mass="5305">MAQVSGIEPATCRLTADRSTEDVPYALKYIILNTKIPRKLLGVRFRV</sequence>
<proteinExistence type="predicted"/>
<dbReference type="Proteomes" id="UP001208689">
    <property type="component" value="Chromosome"/>
</dbReference>
<evidence type="ECO:0000313" key="2">
    <source>
        <dbReference type="Proteomes" id="UP001208689"/>
    </source>
</evidence>
<dbReference type="EMBL" id="CP104013">
    <property type="protein sequence ID" value="UYP46389.1"/>
    <property type="molecule type" value="Genomic_DNA"/>
</dbReference>
<gene>
    <name evidence="1" type="ORF">NEF87_002674</name>
</gene>
<protein>
    <submittedName>
        <fullName evidence="1">Uncharacterized protein</fullName>
    </submittedName>
</protein>
<accession>A0ABY6HS97</accession>
<evidence type="ECO:0000313" key="1">
    <source>
        <dbReference type="EMBL" id="UYP46389.1"/>
    </source>
</evidence>
<organism evidence="1 2">
    <name type="scientific">Candidatus Lokiarchaeum ossiferum</name>
    <dbReference type="NCBI Taxonomy" id="2951803"/>
    <lineage>
        <taxon>Archaea</taxon>
        <taxon>Promethearchaeati</taxon>
        <taxon>Promethearchaeota</taxon>
        <taxon>Promethearchaeia</taxon>
        <taxon>Promethearchaeales</taxon>
        <taxon>Promethearchaeaceae</taxon>
        <taxon>Candidatus Lokiarchaeum</taxon>
    </lineage>
</organism>
<name>A0ABY6HS97_9ARCH</name>
<reference evidence="1" key="1">
    <citation type="submission" date="2022-09" db="EMBL/GenBank/DDBJ databases">
        <title>Actin cytoskeleton and complex cell architecture in an #Asgard archaeon.</title>
        <authorList>
            <person name="Ponce Toledo R.I."/>
            <person name="Schleper C."/>
            <person name="Rodrigues Oliveira T."/>
            <person name="Wollweber F."/>
            <person name="Xu J."/>
            <person name="Rittmann S."/>
            <person name="Klingl A."/>
            <person name="Pilhofer M."/>
        </authorList>
    </citation>
    <scope>NUCLEOTIDE SEQUENCE</scope>
    <source>
        <strain evidence="1">B-35</strain>
    </source>
</reference>
<keyword evidence="2" id="KW-1185">Reference proteome</keyword>